<dbReference type="AlphaFoldDB" id="A0A3R6Z2M4"/>
<proteinExistence type="inferred from homology"/>
<comment type="caution">
    <text evidence="2">The sequence shown here is derived from an EMBL/GenBank/DDBJ whole genome shotgun (WGS) entry which is preliminary data.</text>
</comment>
<name>A0A3R6Z2M4_9STRA</name>
<reference evidence="2 3" key="1">
    <citation type="submission" date="2018-08" db="EMBL/GenBank/DDBJ databases">
        <title>Aphanomyces genome sequencing and annotation.</title>
        <authorList>
            <person name="Minardi D."/>
            <person name="Oidtmann B."/>
            <person name="Van Der Giezen M."/>
            <person name="Studholme D.J."/>
        </authorList>
    </citation>
    <scope>NUCLEOTIDE SEQUENCE [LARGE SCALE GENOMIC DNA]</scope>
    <source>
        <strain evidence="2 3">NJM0002</strain>
    </source>
</reference>
<organism evidence="2 3">
    <name type="scientific">Aphanomyces invadans</name>
    <dbReference type="NCBI Taxonomy" id="157072"/>
    <lineage>
        <taxon>Eukaryota</taxon>
        <taxon>Sar</taxon>
        <taxon>Stramenopiles</taxon>
        <taxon>Oomycota</taxon>
        <taxon>Saprolegniomycetes</taxon>
        <taxon>Saprolegniales</taxon>
        <taxon>Verrucalvaceae</taxon>
        <taxon>Aphanomyces</taxon>
    </lineage>
</organism>
<keyword evidence="3" id="KW-1185">Reference proteome</keyword>
<dbReference type="HAMAP" id="MF_00338">
    <property type="entry name" value="UPF0145"/>
    <property type="match status" value="1"/>
</dbReference>
<dbReference type="InterPro" id="IPR002765">
    <property type="entry name" value="UPF0145_YbjQ-like"/>
</dbReference>
<sequence length="135" mass="14654">MSTNATEDMHITSQEIRDAKLLVSTRDCVEGREIIEELGVVSATVVRTKNILEDILAALGGMFGGETRSYSSLMNETTQEAVHRLKGAALAQGASAVVMTKFETNTTMNRFVFGLHCTVLVYGTAVVCRPVKKLT</sequence>
<dbReference type="Pfam" id="PF01906">
    <property type="entry name" value="YbjQ_1"/>
    <property type="match status" value="1"/>
</dbReference>
<dbReference type="SUPFAM" id="SSF117782">
    <property type="entry name" value="YbjQ-like"/>
    <property type="match status" value="1"/>
</dbReference>
<evidence type="ECO:0000313" key="2">
    <source>
        <dbReference type="EMBL" id="RHY32586.1"/>
    </source>
</evidence>
<dbReference type="EMBL" id="QUSY01000127">
    <property type="protein sequence ID" value="RHY32586.1"/>
    <property type="molecule type" value="Genomic_DNA"/>
</dbReference>
<evidence type="ECO:0000256" key="1">
    <source>
        <dbReference type="ARBA" id="ARBA00010751"/>
    </source>
</evidence>
<dbReference type="InterPro" id="IPR035439">
    <property type="entry name" value="UPF0145_dom_sf"/>
</dbReference>
<protein>
    <submittedName>
        <fullName evidence="2">Uncharacterized protein</fullName>
    </submittedName>
</protein>
<dbReference type="Proteomes" id="UP000285060">
    <property type="component" value="Unassembled WGS sequence"/>
</dbReference>
<gene>
    <name evidence="2" type="ORF">DYB32_002410</name>
</gene>
<evidence type="ECO:0000313" key="3">
    <source>
        <dbReference type="Proteomes" id="UP000285060"/>
    </source>
</evidence>
<dbReference type="PANTHER" id="PTHR34068:SF2">
    <property type="entry name" value="UPF0145 PROTEIN SCO3412"/>
    <property type="match status" value="1"/>
</dbReference>
<accession>A0A3R6Z2M4</accession>
<dbReference type="Gene3D" id="3.30.110.70">
    <property type="entry name" value="Hypothetical protein apc22750. Chain B"/>
    <property type="match status" value="1"/>
</dbReference>
<comment type="similarity">
    <text evidence="1">Belongs to the UPF0145 family.</text>
</comment>
<dbReference type="PANTHER" id="PTHR34068">
    <property type="entry name" value="UPF0145 PROTEIN YBJQ"/>
    <property type="match status" value="1"/>
</dbReference>